<evidence type="ECO:0000256" key="3">
    <source>
        <dbReference type="ARBA" id="ARBA00022737"/>
    </source>
</evidence>
<feature type="domain" description="C2H2-type" evidence="8">
    <location>
        <begin position="9"/>
        <end position="28"/>
    </location>
</feature>
<keyword evidence="4 7" id="KW-0863">Zinc-finger</keyword>
<dbReference type="Ensembl" id="ENSPMGT00000004282.1">
    <property type="protein sequence ID" value="ENSPMGP00000004035.1"/>
    <property type="gene ID" value="ENSPMGG00000003447.1"/>
</dbReference>
<keyword evidence="10" id="KW-1185">Reference proteome</keyword>
<protein>
    <recommendedName>
        <fullName evidence="8">C2H2-type domain-containing protein</fullName>
    </recommendedName>
</protein>
<evidence type="ECO:0000259" key="8">
    <source>
        <dbReference type="PROSITE" id="PS50157"/>
    </source>
</evidence>
<evidence type="ECO:0000256" key="6">
    <source>
        <dbReference type="ARBA" id="ARBA00023242"/>
    </source>
</evidence>
<dbReference type="InterPro" id="IPR036236">
    <property type="entry name" value="Znf_C2H2_sf"/>
</dbReference>
<evidence type="ECO:0000256" key="5">
    <source>
        <dbReference type="ARBA" id="ARBA00022833"/>
    </source>
</evidence>
<keyword evidence="2" id="KW-0479">Metal-binding</keyword>
<dbReference type="GO" id="GO:0005634">
    <property type="term" value="C:nucleus"/>
    <property type="evidence" value="ECO:0007669"/>
    <property type="project" value="UniProtKB-SubCell"/>
</dbReference>
<evidence type="ECO:0000256" key="1">
    <source>
        <dbReference type="ARBA" id="ARBA00004123"/>
    </source>
</evidence>
<comment type="subcellular location">
    <subcellularLocation>
        <location evidence="1">Nucleus</location>
    </subcellularLocation>
</comment>
<keyword evidence="3" id="KW-0677">Repeat</keyword>
<dbReference type="SUPFAM" id="SSF57667">
    <property type="entry name" value="beta-beta-alpha zinc fingers"/>
    <property type="match status" value="1"/>
</dbReference>
<evidence type="ECO:0000256" key="4">
    <source>
        <dbReference type="ARBA" id="ARBA00022771"/>
    </source>
</evidence>
<dbReference type="GO" id="GO:0008270">
    <property type="term" value="F:zinc ion binding"/>
    <property type="evidence" value="ECO:0007669"/>
    <property type="project" value="UniProtKB-KW"/>
</dbReference>
<dbReference type="PROSITE" id="PS50157">
    <property type="entry name" value="ZINC_FINGER_C2H2_2"/>
    <property type="match status" value="1"/>
</dbReference>
<keyword evidence="5" id="KW-0862">Zinc</keyword>
<evidence type="ECO:0000313" key="9">
    <source>
        <dbReference type="Ensembl" id="ENSPMGP00000004035.1"/>
    </source>
</evidence>
<dbReference type="GO" id="GO:0000981">
    <property type="term" value="F:DNA-binding transcription factor activity, RNA polymerase II-specific"/>
    <property type="evidence" value="ECO:0007669"/>
    <property type="project" value="TreeGrafter"/>
</dbReference>
<sequence length="62" mass="7334">TTEEITYSSFTDKGNLIKHMRTHTGDKPYSCSVRNKLYTYSSVLKKLMRTHSEEFCYNILYC</sequence>
<keyword evidence="6" id="KW-0539">Nucleus</keyword>
<dbReference type="Proteomes" id="UP000261520">
    <property type="component" value="Unplaced"/>
</dbReference>
<name>A0A3B3ZHG9_9GOBI</name>
<proteinExistence type="predicted"/>
<dbReference type="PANTHER" id="PTHR24394:SF29">
    <property type="entry name" value="MYONEURIN"/>
    <property type="match status" value="1"/>
</dbReference>
<dbReference type="PANTHER" id="PTHR24394">
    <property type="entry name" value="ZINC FINGER PROTEIN"/>
    <property type="match status" value="1"/>
</dbReference>
<evidence type="ECO:0000313" key="10">
    <source>
        <dbReference type="Proteomes" id="UP000261520"/>
    </source>
</evidence>
<dbReference type="STRING" id="409849.ENSPMGP00000004035"/>
<dbReference type="AlphaFoldDB" id="A0A3B3ZHG9"/>
<dbReference type="Gene3D" id="3.30.160.60">
    <property type="entry name" value="Classic Zinc Finger"/>
    <property type="match status" value="2"/>
</dbReference>
<accession>A0A3B3ZHG9</accession>
<evidence type="ECO:0000256" key="2">
    <source>
        <dbReference type="ARBA" id="ARBA00022723"/>
    </source>
</evidence>
<evidence type="ECO:0000256" key="7">
    <source>
        <dbReference type="PROSITE-ProRule" id="PRU00042"/>
    </source>
</evidence>
<organism evidence="9 10">
    <name type="scientific">Periophthalmus magnuspinnatus</name>
    <dbReference type="NCBI Taxonomy" id="409849"/>
    <lineage>
        <taxon>Eukaryota</taxon>
        <taxon>Metazoa</taxon>
        <taxon>Chordata</taxon>
        <taxon>Craniata</taxon>
        <taxon>Vertebrata</taxon>
        <taxon>Euteleostomi</taxon>
        <taxon>Actinopterygii</taxon>
        <taxon>Neopterygii</taxon>
        <taxon>Teleostei</taxon>
        <taxon>Neoteleostei</taxon>
        <taxon>Acanthomorphata</taxon>
        <taxon>Gobiaria</taxon>
        <taxon>Gobiiformes</taxon>
        <taxon>Gobioidei</taxon>
        <taxon>Gobiidae</taxon>
        <taxon>Oxudercinae</taxon>
        <taxon>Periophthalmus</taxon>
    </lineage>
</organism>
<dbReference type="FunFam" id="3.30.160.60:FF:000446">
    <property type="entry name" value="Zinc finger protein"/>
    <property type="match status" value="1"/>
</dbReference>
<dbReference type="InterPro" id="IPR013087">
    <property type="entry name" value="Znf_C2H2_type"/>
</dbReference>
<reference evidence="9" key="2">
    <citation type="submission" date="2025-09" db="UniProtKB">
        <authorList>
            <consortium name="Ensembl"/>
        </authorList>
    </citation>
    <scope>IDENTIFICATION</scope>
</reference>
<reference evidence="9" key="1">
    <citation type="submission" date="2025-08" db="UniProtKB">
        <authorList>
            <consortium name="Ensembl"/>
        </authorList>
    </citation>
    <scope>IDENTIFICATION</scope>
</reference>